<keyword evidence="3" id="KW-1185">Reference proteome</keyword>
<accession>A0A3D9L637</accession>
<protein>
    <recommendedName>
        <fullName evidence="4">Lipoprotein</fullName>
    </recommendedName>
</protein>
<evidence type="ECO:0000313" key="3">
    <source>
        <dbReference type="Proteomes" id="UP000256779"/>
    </source>
</evidence>
<dbReference type="EMBL" id="QREG01000003">
    <property type="protein sequence ID" value="REE01564.1"/>
    <property type="molecule type" value="Genomic_DNA"/>
</dbReference>
<dbReference type="Proteomes" id="UP000256779">
    <property type="component" value="Unassembled WGS sequence"/>
</dbReference>
<gene>
    <name evidence="2" type="ORF">C7460_10380</name>
</gene>
<dbReference type="RefSeq" id="WP_147302848.1">
    <property type="nucleotide sequence ID" value="NZ_QREG01000003.1"/>
</dbReference>
<dbReference type="OrthoDB" id="966030at2"/>
<keyword evidence="1" id="KW-0732">Signal</keyword>
<evidence type="ECO:0008006" key="4">
    <source>
        <dbReference type="Google" id="ProtNLM"/>
    </source>
</evidence>
<comment type="caution">
    <text evidence="2">The sequence shown here is derived from an EMBL/GenBank/DDBJ whole genome shotgun (WGS) entry which is preliminary data.</text>
</comment>
<sequence length="200" mass="23194">MKHLRLLSWSSCLMWMLVLASCHTSAYEQTVRAELNSGIRYDSLFLGFRFGETRKTFFDKGWKLNKQGLVMQGPENKNVQYRISAADSTQFPIRFLFYPHFDGNDKIKEMRVAFDYEGWSPWSARFGSDSLLVAVKDTLMNWYGGNPFVLVEPKNEGDKPLWAKVDGNRRVVIYKKNERVVAGKISDLLHDDILDKNKLK</sequence>
<feature type="chain" id="PRO_5017736381" description="Lipoprotein" evidence="1">
    <location>
        <begin position="27"/>
        <end position="200"/>
    </location>
</feature>
<reference evidence="2 3" key="1">
    <citation type="submission" date="2018-07" db="EMBL/GenBank/DDBJ databases">
        <title>Genomic Encyclopedia of Type Strains, Phase IV (KMG-IV): sequencing the most valuable type-strain genomes for metagenomic binning, comparative biology and taxonomic classification.</title>
        <authorList>
            <person name="Goeker M."/>
        </authorList>
    </citation>
    <scope>NUCLEOTIDE SEQUENCE [LARGE SCALE GENOMIC DNA]</scope>
    <source>
        <strain evidence="2 3">DSM 4134</strain>
    </source>
</reference>
<proteinExistence type="predicted"/>
<feature type="signal peptide" evidence="1">
    <location>
        <begin position="1"/>
        <end position="26"/>
    </location>
</feature>
<name>A0A3D9L637_MARFU</name>
<dbReference type="AlphaFoldDB" id="A0A3D9L637"/>
<evidence type="ECO:0000313" key="2">
    <source>
        <dbReference type="EMBL" id="REE01564.1"/>
    </source>
</evidence>
<dbReference type="PROSITE" id="PS51257">
    <property type="entry name" value="PROKAR_LIPOPROTEIN"/>
    <property type="match status" value="1"/>
</dbReference>
<organism evidence="2 3">
    <name type="scientific">Marinoscillum furvescens DSM 4134</name>
    <dbReference type="NCBI Taxonomy" id="1122208"/>
    <lineage>
        <taxon>Bacteria</taxon>
        <taxon>Pseudomonadati</taxon>
        <taxon>Bacteroidota</taxon>
        <taxon>Cytophagia</taxon>
        <taxon>Cytophagales</taxon>
        <taxon>Reichenbachiellaceae</taxon>
        <taxon>Marinoscillum</taxon>
    </lineage>
</organism>
<evidence type="ECO:0000256" key="1">
    <source>
        <dbReference type="SAM" id="SignalP"/>
    </source>
</evidence>